<accession>A0A4U9IE41</accession>
<proteinExistence type="predicted"/>
<protein>
    <submittedName>
        <fullName evidence="1">Uncharacterized protein</fullName>
    </submittedName>
</protein>
<dbReference type="EMBL" id="LR590464">
    <property type="protein sequence ID" value="VTP76067.1"/>
    <property type="molecule type" value="Genomic_DNA"/>
</dbReference>
<name>A0A4U9IE41_9ENTR</name>
<dbReference type="Proteomes" id="UP000310719">
    <property type="component" value="Chromosome"/>
</dbReference>
<dbReference type="AlphaFoldDB" id="A0A4U9IE41"/>
<sequence length="102" mass="11088">MVLIFTAQYLVSGVFETGSRLSWVSSLQAPNPPLIGHVYRPFIDAFVDVGAADHLPAAGADPHQLAIADAELFRILRVDLHKARLIGQVCSAAQLPVIERQE</sequence>
<organism evidence="1 2">
    <name type="scientific">Leclercia adecarboxylata</name>
    <dbReference type="NCBI Taxonomy" id="83655"/>
    <lineage>
        <taxon>Bacteria</taxon>
        <taxon>Pseudomonadati</taxon>
        <taxon>Pseudomonadota</taxon>
        <taxon>Gammaproteobacteria</taxon>
        <taxon>Enterobacterales</taxon>
        <taxon>Enterobacteriaceae</taxon>
        <taxon>Leclercia</taxon>
    </lineage>
</organism>
<evidence type="ECO:0000313" key="2">
    <source>
        <dbReference type="Proteomes" id="UP000310719"/>
    </source>
</evidence>
<evidence type="ECO:0000313" key="1">
    <source>
        <dbReference type="EMBL" id="VTP76067.1"/>
    </source>
</evidence>
<gene>
    <name evidence="1" type="ORF">NCTC13032_05738</name>
</gene>
<reference evidence="1 2" key="1">
    <citation type="submission" date="2019-05" db="EMBL/GenBank/DDBJ databases">
        <authorList>
            <consortium name="Pathogen Informatics"/>
        </authorList>
    </citation>
    <scope>NUCLEOTIDE SEQUENCE [LARGE SCALE GENOMIC DNA]</scope>
    <source>
        <strain evidence="1 2">NCTC13032</strain>
    </source>
</reference>